<evidence type="ECO:0000313" key="1">
    <source>
        <dbReference type="EMBL" id="GBP76608.1"/>
    </source>
</evidence>
<reference evidence="1 2" key="1">
    <citation type="journal article" date="2019" name="Commun. Biol.">
        <title>The bagworm genome reveals a unique fibroin gene that provides high tensile strength.</title>
        <authorList>
            <person name="Kono N."/>
            <person name="Nakamura H."/>
            <person name="Ohtoshi R."/>
            <person name="Tomita M."/>
            <person name="Numata K."/>
            <person name="Arakawa K."/>
        </authorList>
    </citation>
    <scope>NUCLEOTIDE SEQUENCE [LARGE SCALE GENOMIC DNA]</scope>
</reference>
<keyword evidence="2" id="KW-1185">Reference proteome</keyword>
<dbReference type="EMBL" id="BGZK01001295">
    <property type="protein sequence ID" value="GBP76608.1"/>
    <property type="molecule type" value="Genomic_DNA"/>
</dbReference>
<protein>
    <submittedName>
        <fullName evidence="1">Uncharacterized protein</fullName>
    </submittedName>
</protein>
<comment type="caution">
    <text evidence="1">The sequence shown here is derived from an EMBL/GenBank/DDBJ whole genome shotgun (WGS) entry which is preliminary data.</text>
</comment>
<name>A0A4C1YKF8_EUMVA</name>
<organism evidence="1 2">
    <name type="scientific">Eumeta variegata</name>
    <name type="common">Bagworm moth</name>
    <name type="synonym">Eumeta japonica</name>
    <dbReference type="NCBI Taxonomy" id="151549"/>
    <lineage>
        <taxon>Eukaryota</taxon>
        <taxon>Metazoa</taxon>
        <taxon>Ecdysozoa</taxon>
        <taxon>Arthropoda</taxon>
        <taxon>Hexapoda</taxon>
        <taxon>Insecta</taxon>
        <taxon>Pterygota</taxon>
        <taxon>Neoptera</taxon>
        <taxon>Endopterygota</taxon>
        <taxon>Lepidoptera</taxon>
        <taxon>Glossata</taxon>
        <taxon>Ditrysia</taxon>
        <taxon>Tineoidea</taxon>
        <taxon>Psychidae</taxon>
        <taxon>Oiketicinae</taxon>
        <taxon>Eumeta</taxon>
    </lineage>
</organism>
<gene>
    <name evidence="1" type="ORF">EVAR_37722_1</name>
</gene>
<proteinExistence type="predicted"/>
<sequence>MRKKDTHGLLACVLCKEKGHTANYLGLFPGTPKRAPSPVKVTPRPAPARPVSALSYVRAAVGPRGVPPTTSVVHRGPLKTAHVDNIHYRHK</sequence>
<dbReference type="AlphaFoldDB" id="A0A4C1YKF8"/>
<accession>A0A4C1YKF8</accession>
<dbReference type="Proteomes" id="UP000299102">
    <property type="component" value="Unassembled WGS sequence"/>
</dbReference>
<evidence type="ECO:0000313" key="2">
    <source>
        <dbReference type="Proteomes" id="UP000299102"/>
    </source>
</evidence>